<evidence type="ECO:0000256" key="2">
    <source>
        <dbReference type="SAM" id="Phobius"/>
    </source>
</evidence>
<feature type="region of interest" description="Disordered" evidence="1">
    <location>
        <begin position="162"/>
        <end position="195"/>
    </location>
</feature>
<keyword evidence="2" id="KW-0812">Transmembrane</keyword>
<evidence type="ECO:0000256" key="1">
    <source>
        <dbReference type="SAM" id="MobiDB-lite"/>
    </source>
</evidence>
<sequence length="359" mass="37040">MLTEPGYRSPRDRGNEGEAMPRWKSLPEELDPQVREFTEQLRRLVEHSGLSVSAVADRTGYGKTSWERYLGGRLLAPKGAVVALAEVTGAHPVHLTTLWELAERAWSRSEMRHDATVDALRISQARAAPAEPETAAAEPGAHTGKAARSAAAALGITSPAAAPGTFGPAPDMPGTYGPAAPGGPPGGTRPDTGDRPYKRRLVMFLAGMAGALAVIAAVFLLTGGNGNRPTASPERAATSASALPELPSGVKCGGASCTGRDPEKMGCGGTLARSTSSVTVGTTLVEVRYSRTCGAAWARITRAARGDRIEVSAGGPARQTGSVTEATDTDAYTPMLAVKDPAAAKACVTLASGRKGCTK</sequence>
<dbReference type="Pfam" id="PF10901">
    <property type="entry name" value="DUF2690"/>
    <property type="match status" value="1"/>
</dbReference>
<feature type="compositionally biased region" description="Low complexity" evidence="1">
    <location>
        <begin position="162"/>
        <end position="179"/>
    </location>
</feature>
<dbReference type="Pfam" id="PF13560">
    <property type="entry name" value="HTH_31"/>
    <property type="match status" value="1"/>
</dbReference>
<dbReference type="Proteomes" id="UP001501532">
    <property type="component" value="Unassembled WGS sequence"/>
</dbReference>
<dbReference type="EMBL" id="BAAAUF010000010">
    <property type="protein sequence ID" value="GAA3032403.1"/>
    <property type="molecule type" value="Genomic_DNA"/>
</dbReference>
<feature type="region of interest" description="Disordered" evidence="1">
    <location>
        <begin position="1"/>
        <end position="28"/>
    </location>
</feature>
<gene>
    <name evidence="4" type="ORF">GCM10010448_13040</name>
</gene>
<keyword evidence="2" id="KW-0472">Membrane</keyword>
<feature type="region of interest" description="Disordered" evidence="1">
    <location>
        <begin position="126"/>
        <end position="150"/>
    </location>
</feature>
<dbReference type="InterPro" id="IPR021224">
    <property type="entry name" value="DUF2690"/>
</dbReference>
<dbReference type="InterPro" id="IPR001387">
    <property type="entry name" value="Cro/C1-type_HTH"/>
</dbReference>
<proteinExistence type="predicted"/>
<organism evidence="4 5">
    <name type="scientific">Streptomyces glomeratus</name>
    <dbReference type="NCBI Taxonomy" id="284452"/>
    <lineage>
        <taxon>Bacteria</taxon>
        <taxon>Bacillati</taxon>
        <taxon>Actinomycetota</taxon>
        <taxon>Actinomycetes</taxon>
        <taxon>Kitasatosporales</taxon>
        <taxon>Streptomycetaceae</taxon>
        <taxon>Streptomyces</taxon>
    </lineage>
</organism>
<evidence type="ECO:0000313" key="4">
    <source>
        <dbReference type="EMBL" id="GAA3032403.1"/>
    </source>
</evidence>
<name>A0ABP6L787_9ACTN</name>
<keyword evidence="2" id="KW-1133">Transmembrane helix</keyword>
<evidence type="ECO:0000313" key="5">
    <source>
        <dbReference type="Proteomes" id="UP001501532"/>
    </source>
</evidence>
<feature type="compositionally biased region" description="Basic and acidic residues" evidence="1">
    <location>
        <begin position="9"/>
        <end position="28"/>
    </location>
</feature>
<reference evidence="5" key="1">
    <citation type="journal article" date="2019" name="Int. J. Syst. Evol. Microbiol.">
        <title>The Global Catalogue of Microorganisms (GCM) 10K type strain sequencing project: providing services to taxonomists for standard genome sequencing and annotation.</title>
        <authorList>
            <consortium name="The Broad Institute Genomics Platform"/>
            <consortium name="The Broad Institute Genome Sequencing Center for Infectious Disease"/>
            <person name="Wu L."/>
            <person name="Ma J."/>
        </authorList>
    </citation>
    <scope>NUCLEOTIDE SEQUENCE [LARGE SCALE GENOMIC DNA]</scope>
    <source>
        <strain evidence="5">JCM 9091</strain>
    </source>
</reference>
<feature type="domain" description="HTH cro/C1-type" evidence="3">
    <location>
        <begin position="40"/>
        <end position="95"/>
    </location>
</feature>
<evidence type="ECO:0000259" key="3">
    <source>
        <dbReference type="SMART" id="SM00530"/>
    </source>
</evidence>
<accession>A0ABP6L787</accession>
<dbReference type="CDD" id="cd00093">
    <property type="entry name" value="HTH_XRE"/>
    <property type="match status" value="1"/>
</dbReference>
<keyword evidence="5" id="KW-1185">Reference proteome</keyword>
<comment type="caution">
    <text evidence="4">The sequence shown here is derived from an EMBL/GenBank/DDBJ whole genome shotgun (WGS) entry which is preliminary data.</text>
</comment>
<protein>
    <recommendedName>
        <fullName evidence="3">HTH cro/C1-type domain-containing protein</fullName>
    </recommendedName>
</protein>
<dbReference type="SMART" id="SM00530">
    <property type="entry name" value="HTH_XRE"/>
    <property type="match status" value="1"/>
</dbReference>
<feature type="transmembrane region" description="Helical" evidence="2">
    <location>
        <begin position="201"/>
        <end position="221"/>
    </location>
</feature>